<proteinExistence type="predicted"/>
<evidence type="ECO:0000256" key="2">
    <source>
        <dbReference type="ARBA" id="ARBA00022603"/>
    </source>
</evidence>
<dbReference type="Proteomes" id="UP001209654">
    <property type="component" value="Unassembled WGS sequence"/>
</dbReference>
<dbReference type="NCBIfam" id="TIGR00536">
    <property type="entry name" value="hemK_fam"/>
    <property type="match status" value="1"/>
</dbReference>
<feature type="domain" description="Methyltransferase small" evidence="6">
    <location>
        <begin position="82"/>
        <end position="172"/>
    </location>
</feature>
<keyword evidence="2 7" id="KW-0489">Methyltransferase</keyword>
<sequence length="262" mass="27486">MQPRPVPLTESSIVTLLRAAGCVFAEEEARLLVAAADDARELAAMVHRRAEGLPLEHILGYVEFCGLQLEVDAGVFVPRRRTELLAREAISRTRPGGTVLDLCCGCGALGAAVASSVPGVELYACDIESAAVACASRNLAPRGGKVFRGNLFDPLPPALRGRVEVLVSNAPYVPTGRIPMMPPEARLHEPLVALDGGADGLDIQRRVVAEASHWLAPGGHLLVEASEAQAPVAAGLFAGHGLRPAVITSHELEATVIVGTRP</sequence>
<comment type="caution">
    <text evidence="7">The sequence shown here is derived from an EMBL/GenBank/DDBJ whole genome shotgun (WGS) entry which is preliminary data.</text>
</comment>
<evidence type="ECO:0000256" key="4">
    <source>
        <dbReference type="ARBA" id="ARBA00022691"/>
    </source>
</evidence>
<protein>
    <recommendedName>
        <fullName evidence="1">peptide chain release factor N(5)-glutamine methyltransferase</fullName>
        <ecNumber evidence="1">2.1.1.297</ecNumber>
    </recommendedName>
</protein>
<dbReference type="CDD" id="cd02440">
    <property type="entry name" value="AdoMet_MTases"/>
    <property type="match status" value="1"/>
</dbReference>
<dbReference type="SUPFAM" id="SSF53335">
    <property type="entry name" value="S-adenosyl-L-methionine-dependent methyltransferases"/>
    <property type="match status" value="1"/>
</dbReference>
<dbReference type="PANTHER" id="PTHR18895">
    <property type="entry name" value="HEMK METHYLTRANSFERASE"/>
    <property type="match status" value="1"/>
</dbReference>
<evidence type="ECO:0000313" key="7">
    <source>
        <dbReference type="EMBL" id="GLB68442.1"/>
    </source>
</evidence>
<gene>
    <name evidence="7" type="ORF">AHIS1636_28840</name>
</gene>
<dbReference type="InterPro" id="IPR007848">
    <property type="entry name" value="Small_mtfrase_dom"/>
</dbReference>
<evidence type="ECO:0000256" key="1">
    <source>
        <dbReference type="ARBA" id="ARBA00012771"/>
    </source>
</evidence>
<dbReference type="RefSeq" id="WP_264796538.1">
    <property type="nucleotide sequence ID" value="NZ_BRVS01000018.1"/>
</dbReference>
<dbReference type="PANTHER" id="PTHR18895:SF74">
    <property type="entry name" value="MTRF1L RELEASE FACTOR GLUTAMINE METHYLTRANSFERASE"/>
    <property type="match status" value="1"/>
</dbReference>
<dbReference type="Gene3D" id="1.10.8.10">
    <property type="entry name" value="DNA helicase RuvA subunit, C-terminal domain"/>
    <property type="match status" value="1"/>
</dbReference>
<dbReference type="EC" id="2.1.1.297" evidence="1"/>
<reference evidence="7 8" key="1">
    <citation type="journal article" date="2023" name="Int. J. Syst. Evol. Microbiol.">
        <title>Arthrobacter mangrovi sp. nov., an actinobacterium isolated from the rhizosphere of a mangrove.</title>
        <authorList>
            <person name="Hamada M."/>
            <person name="Saitou S."/>
            <person name="Enomoto N."/>
            <person name="Nanri K."/>
            <person name="Hidaka K."/>
            <person name="Miura T."/>
            <person name="Tamura T."/>
        </authorList>
    </citation>
    <scope>NUCLEOTIDE SEQUENCE [LARGE SCALE GENOMIC DNA]</scope>
    <source>
        <strain evidence="7 8">NBRC 112813</strain>
    </source>
</reference>
<dbReference type="InterPro" id="IPR004556">
    <property type="entry name" value="HemK-like"/>
</dbReference>
<dbReference type="InterPro" id="IPR029063">
    <property type="entry name" value="SAM-dependent_MTases_sf"/>
</dbReference>
<keyword evidence="8" id="KW-1185">Reference proteome</keyword>
<comment type="catalytic activity">
    <reaction evidence="5">
        <text>L-glutaminyl-[peptide chain release factor] + S-adenosyl-L-methionine = N(5)-methyl-L-glutaminyl-[peptide chain release factor] + S-adenosyl-L-homocysteine + H(+)</text>
        <dbReference type="Rhea" id="RHEA:42896"/>
        <dbReference type="Rhea" id="RHEA-COMP:10271"/>
        <dbReference type="Rhea" id="RHEA-COMP:10272"/>
        <dbReference type="ChEBI" id="CHEBI:15378"/>
        <dbReference type="ChEBI" id="CHEBI:30011"/>
        <dbReference type="ChEBI" id="CHEBI:57856"/>
        <dbReference type="ChEBI" id="CHEBI:59789"/>
        <dbReference type="ChEBI" id="CHEBI:61891"/>
        <dbReference type="EC" id="2.1.1.297"/>
    </reaction>
</comment>
<dbReference type="GO" id="GO:0032259">
    <property type="term" value="P:methylation"/>
    <property type="evidence" value="ECO:0007669"/>
    <property type="project" value="UniProtKB-KW"/>
</dbReference>
<dbReference type="Gene3D" id="3.40.50.150">
    <property type="entry name" value="Vaccinia Virus protein VP39"/>
    <property type="match status" value="1"/>
</dbReference>
<evidence type="ECO:0000256" key="3">
    <source>
        <dbReference type="ARBA" id="ARBA00022679"/>
    </source>
</evidence>
<keyword evidence="3" id="KW-0808">Transferase</keyword>
<evidence type="ECO:0000256" key="5">
    <source>
        <dbReference type="ARBA" id="ARBA00048391"/>
    </source>
</evidence>
<dbReference type="NCBIfam" id="TIGR03704">
    <property type="entry name" value="PrmC_rel_meth"/>
    <property type="match status" value="1"/>
</dbReference>
<dbReference type="GO" id="GO:0008168">
    <property type="term" value="F:methyltransferase activity"/>
    <property type="evidence" value="ECO:0007669"/>
    <property type="project" value="UniProtKB-KW"/>
</dbReference>
<dbReference type="Pfam" id="PF05175">
    <property type="entry name" value="MTS"/>
    <property type="match status" value="1"/>
</dbReference>
<accession>A0ABQ5MWT5</accession>
<evidence type="ECO:0000259" key="6">
    <source>
        <dbReference type="Pfam" id="PF05175"/>
    </source>
</evidence>
<name>A0ABQ5MWT5_9MICC</name>
<dbReference type="EMBL" id="BRVS01000018">
    <property type="protein sequence ID" value="GLB68442.1"/>
    <property type="molecule type" value="Genomic_DNA"/>
</dbReference>
<dbReference type="InterPro" id="IPR050320">
    <property type="entry name" value="N5-glutamine_MTase"/>
</dbReference>
<dbReference type="InterPro" id="IPR022446">
    <property type="entry name" value="MeTrfrase_put"/>
</dbReference>
<evidence type="ECO:0000313" key="8">
    <source>
        <dbReference type="Proteomes" id="UP001209654"/>
    </source>
</evidence>
<organism evidence="7 8">
    <name type="scientific">Arthrobacter mangrovi</name>
    <dbReference type="NCBI Taxonomy" id="2966350"/>
    <lineage>
        <taxon>Bacteria</taxon>
        <taxon>Bacillati</taxon>
        <taxon>Actinomycetota</taxon>
        <taxon>Actinomycetes</taxon>
        <taxon>Micrococcales</taxon>
        <taxon>Micrococcaceae</taxon>
        <taxon>Arthrobacter</taxon>
    </lineage>
</organism>
<keyword evidence="4" id="KW-0949">S-adenosyl-L-methionine</keyword>